<evidence type="ECO:0000313" key="8">
    <source>
        <dbReference type="Proteomes" id="UP000253769"/>
    </source>
</evidence>
<comment type="subcellular location">
    <subcellularLocation>
        <location evidence="1">Cell membrane</location>
        <topology evidence="1">Multi-pass membrane protein</topology>
    </subcellularLocation>
</comment>
<evidence type="ECO:0000256" key="1">
    <source>
        <dbReference type="ARBA" id="ARBA00004651"/>
    </source>
</evidence>
<evidence type="ECO:0000256" key="4">
    <source>
        <dbReference type="ARBA" id="ARBA00022989"/>
    </source>
</evidence>
<accession>A0A369WQW8</accession>
<reference evidence="7 8" key="1">
    <citation type="submission" date="2018-07" db="EMBL/GenBank/DDBJ databases">
        <title>Motiliproteus coralliicola sp. nov., a bacterium isolated from Coral.</title>
        <authorList>
            <person name="Wang G."/>
        </authorList>
    </citation>
    <scope>NUCLEOTIDE SEQUENCE [LARGE SCALE GENOMIC DNA]</scope>
    <source>
        <strain evidence="7 8">C34</strain>
    </source>
</reference>
<name>A0A369WQW8_9GAMM</name>
<dbReference type="EMBL" id="QQOH01000002">
    <property type="protein sequence ID" value="RDE22956.1"/>
    <property type="molecule type" value="Genomic_DNA"/>
</dbReference>
<dbReference type="PANTHER" id="PTHR33931">
    <property type="entry name" value="HOLIN-LIKE PROTEIN CIDA-RELATED"/>
    <property type="match status" value="1"/>
</dbReference>
<evidence type="ECO:0000256" key="6">
    <source>
        <dbReference type="SAM" id="Phobius"/>
    </source>
</evidence>
<feature type="transmembrane region" description="Helical" evidence="6">
    <location>
        <begin position="25"/>
        <end position="42"/>
    </location>
</feature>
<evidence type="ECO:0000313" key="7">
    <source>
        <dbReference type="EMBL" id="RDE22956.1"/>
    </source>
</evidence>
<dbReference type="AlphaFoldDB" id="A0A369WQW8"/>
<keyword evidence="5 6" id="KW-0472">Membrane</keyword>
<keyword evidence="4 6" id="KW-1133">Transmembrane helix</keyword>
<feature type="transmembrane region" description="Helical" evidence="6">
    <location>
        <begin position="54"/>
        <end position="76"/>
    </location>
</feature>
<dbReference type="RefSeq" id="WP_114695590.1">
    <property type="nucleotide sequence ID" value="NZ_QQOH01000002.1"/>
</dbReference>
<evidence type="ECO:0000256" key="3">
    <source>
        <dbReference type="ARBA" id="ARBA00022692"/>
    </source>
</evidence>
<keyword evidence="8" id="KW-1185">Reference proteome</keyword>
<organism evidence="7 8">
    <name type="scientific">Motiliproteus coralliicola</name>
    <dbReference type="NCBI Taxonomy" id="2283196"/>
    <lineage>
        <taxon>Bacteria</taxon>
        <taxon>Pseudomonadati</taxon>
        <taxon>Pseudomonadota</taxon>
        <taxon>Gammaproteobacteria</taxon>
        <taxon>Oceanospirillales</taxon>
        <taxon>Oceanospirillaceae</taxon>
        <taxon>Motiliproteus</taxon>
    </lineage>
</organism>
<dbReference type="InterPro" id="IPR005538">
    <property type="entry name" value="LrgA/CidA"/>
</dbReference>
<evidence type="ECO:0000256" key="2">
    <source>
        <dbReference type="ARBA" id="ARBA00022475"/>
    </source>
</evidence>
<keyword evidence="2" id="KW-1003">Cell membrane</keyword>
<sequence length="119" mass="13232">MIRGFTLILLFWILGESLHFLSGIPISGNVLGMLLLFGWLMIRQQVSPELERSSQLLIAQLSLLLLPGGVGLFFLGDRMQGQWLPVLAAIVIGTLLSMLFCVWLMKRLSHKVDTPKEAG</sequence>
<comment type="caution">
    <text evidence="7">The sequence shown here is derived from an EMBL/GenBank/DDBJ whole genome shotgun (WGS) entry which is preliminary data.</text>
</comment>
<dbReference type="Proteomes" id="UP000253769">
    <property type="component" value="Unassembled WGS sequence"/>
</dbReference>
<dbReference type="OrthoDB" id="385012at2"/>
<protein>
    <submittedName>
        <fullName evidence="7">CidA/LrgA family protein</fullName>
    </submittedName>
</protein>
<gene>
    <name evidence="7" type="ORF">DV711_10420</name>
</gene>
<proteinExistence type="predicted"/>
<keyword evidence="3 6" id="KW-0812">Transmembrane</keyword>
<feature type="transmembrane region" description="Helical" evidence="6">
    <location>
        <begin position="82"/>
        <end position="105"/>
    </location>
</feature>
<dbReference type="GO" id="GO:0005886">
    <property type="term" value="C:plasma membrane"/>
    <property type="evidence" value="ECO:0007669"/>
    <property type="project" value="UniProtKB-SubCell"/>
</dbReference>
<evidence type="ECO:0000256" key="5">
    <source>
        <dbReference type="ARBA" id="ARBA00023136"/>
    </source>
</evidence>
<dbReference type="Pfam" id="PF03788">
    <property type="entry name" value="LrgA"/>
    <property type="match status" value="1"/>
</dbReference>
<dbReference type="PANTHER" id="PTHR33931:SF2">
    <property type="entry name" value="HOLIN-LIKE PROTEIN CIDA"/>
    <property type="match status" value="1"/>
</dbReference>